<evidence type="ECO:0000256" key="1">
    <source>
        <dbReference type="SAM" id="Phobius"/>
    </source>
</evidence>
<gene>
    <name evidence="2" type="ORF">QI30_10080</name>
</gene>
<proteinExistence type="predicted"/>
<dbReference type="AlphaFoldDB" id="A0A433RT03"/>
<dbReference type="Proteomes" id="UP000288623">
    <property type="component" value="Unassembled WGS sequence"/>
</dbReference>
<feature type="transmembrane region" description="Helical" evidence="1">
    <location>
        <begin position="34"/>
        <end position="53"/>
    </location>
</feature>
<sequence>MMKILWIPIALFIFSLTAYMVATWGTDGATTLKMLIGQGVMIPFFFFVLLFIWRFNQQHKKSYTA</sequence>
<dbReference type="RefSeq" id="WP_020189514.1">
    <property type="nucleotide sequence ID" value="NZ_JTFC01000031.1"/>
</dbReference>
<reference evidence="2 3" key="1">
    <citation type="submission" date="2014-11" db="EMBL/GenBank/DDBJ databases">
        <title>Genome sequence and analysis of novel Kurthia sp.</title>
        <authorList>
            <person name="Lawson J.N."/>
            <person name="Gonzalez J.E."/>
            <person name="Rinauldi L."/>
            <person name="Xuan Z."/>
            <person name="Firman A."/>
            <person name="Shaddox L."/>
            <person name="Trudeau A."/>
            <person name="Shah S."/>
            <person name="Reiman D."/>
        </authorList>
    </citation>
    <scope>NUCLEOTIDE SEQUENCE [LARGE SCALE GENOMIC DNA]</scope>
    <source>
        <strain evidence="2 3">3B1D</strain>
    </source>
</reference>
<evidence type="ECO:0000313" key="2">
    <source>
        <dbReference type="EMBL" id="RUS55283.1"/>
    </source>
</evidence>
<dbReference type="OrthoDB" id="2455556at2"/>
<organism evidence="2 3">
    <name type="scientific">Candidatus Kurthia intestinigallinarum</name>
    <dbReference type="NCBI Taxonomy" id="1562256"/>
    <lineage>
        <taxon>Bacteria</taxon>
        <taxon>Bacillati</taxon>
        <taxon>Bacillota</taxon>
        <taxon>Bacilli</taxon>
        <taxon>Bacillales</taxon>
        <taxon>Caryophanaceae</taxon>
        <taxon>Kurthia</taxon>
    </lineage>
</organism>
<keyword evidence="1" id="KW-0472">Membrane</keyword>
<evidence type="ECO:0000313" key="3">
    <source>
        <dbReference type="Proteomes" id="UP000288623"/>
    </source>
</evidence>
<comment type="caution">
    <text evidence="2">The sequence shown here is derived from an EMBL/GenBank/DDBJ whole genome shotgun (WGS) entry which is preliminary data.</text>
</comment>
<name>A0A433RT03_9BACL</name>
<keyword evidence="3" id="KW-1185">Reference proteome</keyword>
<protein>
    <submittedName>
        <fullName evidence="2">Uncharacterized protein</fullName>
    </submittedName>
</protein>
<keyword evidence="1" id="KW-1133">Transmembrane helix</keyword>
<keyword evidence="1" id="KW-0812">Transmembrane</keyword>
<accession>A0A433RT03</accession>
<dbReference type="EMBL" id="JTFC01000031">
    <property type="protein sequence ID" value="RUS55283.1"/>
    <property type="molecule type" value="Genomic_DNA"/>
</dbReference>